<name>A0A812UGB8_9DINO</name>
<evidence type="ECO:0000256" key="3">
    <source>
        <dbReference type="ARBA" id="ARBA00023295"/>
    </source>
</evidence>
<comment type="similarity">
    <text evidence="1">Belongs to the glycosyl hydrolase 5 (cellulase A) family.</text>
</comment>
<proteinExistence type="inferred from homology"/>
<dbReference type="InterPro" id="IPR017853">
    <property type="entry name" value="GH"/>
</dbReference>
<dbReference type="GO" id="GO:0000272">
    <property type="term" value="P:polysaccharide catabolic process"/>
    <property type="evidence" value="ECO:0007669"/>
    <property type="project" value="InterPro"/>
</dbReference>
<gene>
    <name evidence="6" type="ORF">SNAT2548_LOCUS32011</name>
</gene>
<evidence type="ECO:0000256" key="4">
    <source>
        <dbReference type="SAM" id="MobiDB-lite"/>
    </source>
</evidence>
<dbReference type="Gene3D" id="3.20.20.80">
    <property type="entry name" value="Glycosidases"/>
    <property type="match status" value="1"/>
</dbReference>
<feature type="region of interest" description="Disordered" evidence="4">
    <location>
        <begin position="558"/>
        <end position="578"/>
    </location>
</feature>
<dbReference type="PANTHER" id="PTHR31263:SF0">
    <property type="entry name" value="CELLULASE FAMILY PROTEIN (AFU_ORTHOLOGUE AFUA_5G14560)"/>
    <property type="match status" value="1"/>
</dbReference>
<accession>A0A812UGB8</accession>
<dbReference type="InterPro" id="IPR001547">
    <property type="entry name" value="Glyco_hydro_5"/>
</dbReference>
<evidence type="ECO:0000313" key="7">
    <source>
        <dbReference type="Proteomes" id="UP000604046"/>
    </source>
</evidence>
<comment type="caution">
    <text evidence="6">The sequence shown here is derived from an EMBL/GenBank/DDBJ whole genome shotgun (WGS) entry which is preliminary data.</text>
</comment>
<evidence type="ECO:0000256" key="2">
    <source>
        <dbReference type="ARBA" id="ARBA00022801"/>
    </source>
</evidence>
<dbReference type="AlphaFoldDB" id="A0A812UGB8"/>
<evidence type="ECO:0000256" key="1">
    <source>
        <dbReference type="ARBA" id="ARBA00005641"/>
    </source>
</evidence>
<reference evidence="6" key="1">
    <citation type="submission" date="2021-02" db="EMBL/GenBank/DDBJ databases">
        <authorList>
            <person name="Dougan E. K."/>
            <person name="Rhodes N."/>
            <person name="Thang M."/>
            <person name="Chan C."/>
        </authorList>
    </citation>
    <scope>NUCLEOTIDE SEQUENCE</scope>
</reference>
<dbReference type="PANTHER" id="PTHR31263">
    <property type="entry name" value="CELLULASE FAMILY PROTEIN (AFU_ORTHOLOGUE AFUA_5G14560)"/>
    <property type="match status" value="1"/>
</dbReference>
<keyword evidence="2" id="KW-0378">Hydrolase</keyword>
<dbReference type="GO" id="GO:0004553">
    <property type="term" value="F:hydrolase activity, hydrolyzing O-glycosyl compounds"/>
    <property type="evidence" value="ECO:0007669"/>
    <property type="project" value="InterPro"/>
</dbReference>
<keyword evidence="7" id="KW-1185">Reference proteome</keyword>
<dbReference type="Proteomes" id="UP000604046">
    <property type="component" value="Unassembled WGS sequence"/>
</dbReference>
<dbReference type="EMBL" id="CAJNDS010002688">
    <property type="protein sequence ID" value="CAE7565291.1"/>
    <property type="molecule type" value="Genomic_DNA"/>
</dbReference>
<protein>
    <recommendedName>
        <fullName evidence="5">Glycoside hydrolase family 5 domain-containing protein</fullName>
    </recommendedName>
</protein>
<dbReference type="OrthoDB" id="442731at2759"/>
<dbReference type="Pfam" id="PF00150">
    <property type="entry name" value="Cellulase"/>
    <property type="match status" value="1"/>
</dbReference>
<dbReference type="SUPFAM" id="SSF51445">
    <property type="entry name" value="(Trans)glycosidases"/>
    <property type="match status" value="1"/>
</dbReference>
<evidence type="ECO:0000259" key="5">
    <source>
        <dbReference type="Pfam" id="PF00150"/>
    </source>
</evidence>
<organism evidence="6 7">
    <name type="scientific">Symbiodinium natans</name>
    <dbReference type="NCBI Taxonomy" id="878477"/>
    <lineage>
        <taxon>Eukaryota</taxon>
        <taxon>Sar</taxon>
        <taxon>Alveolata</taxon>
        <taxon>Dinophyceae</taxon>
        <taxon>Suessiales</taxon>
        <taxon>Symbiodiniaceae</taxon>
        <taxon>Symbiodinium</taxon>
    </lineage>
</organism>
<feature type="domain" description="Glycoside hydrolase family 5" evidence="5">
    <location>
        <begin position="48"/>
        <end position="424"/>
    </location>
</feature>
<sequence length="728" mass="80289">MQTEVPVLAVMKEQREESRLDPARLPLSTRGARIVDRLGYGVRLRCVNWYGAHMHELVVGGLHKQPLAALVRSIHVLGFNCVRLPYSLEMHLRRPDARPPAPAVRANAELQNMSALAIFDATVNALADAHIMIVLNNHQGQAMWCCSEDDGEGLWYSQEYPEEDWVRSLRTLARRYRDVPYVIGFDLRNELRGIPATVAKSLGLSPRGYRFWPQWGPGGSGDWGDAALRAGSAVLKEKPEALIVVEGLDFSTDLRGARQRPLHREAPLRNRVVYEAHDYCWYHVNFFRAWMIYWLSMGWAAQVVWRLFMRRSAKTSPSHDNVPTRSGPACGGALSTKILLTMSAFAFMISCWTVSYSAFRAKLDHRWGFLLDGEAPVWLGEFGTNGYWITDSWSAEVGEVLWLSHILRYMHERDLDYAYWALNGDKAGDDDETFGLLMQDYQTIRHPWLMKLLIAAALARHVASDSTRAATGEKSLLDGKLNYTRLAPWQLQAFPPYQTWGLLLVPGDAQRAYFAQQPRLAGLASQPVPPSPARYHPALARREAPRASSATNLRATALAAPAPAAPSPRSGTRSPPRLCANRTEASLQSLPQAIVATPVAAISGISSAGGMPNPSQRPVVRSYAPPRVVVPAWAWLPSLPSPKPVCRESGPTARPDVALIPTPNRVRSLNPSGQSAPGSACPSFLAGPPIRATLSGGVPVHARAVVWRVKSVSPPPRDSGRQACLQVG</sequence>
<keyword evidence="3" id="KW-0326">Glycosidase</keyword>
<evidence type="ECO:0000313" key="6">
    <source>
        <dbReference type="EMBL" id="CAE7565291.1"/>
    </source>
</evidence>